<gene>
    <name evidence="2" type="ORF">GCM10011515_21150</name>
</gene>
<dbReference type="SMART" id="SM00260">
    <property type="entry name" value="CheW"/>
    <property type="match status" value="1"/>
</dbReference>
<keyword evidence="3" id="KW-1185">Reference proteome</keyword>
<dbReference type="Gene3D" id="2.30.30.40">
    <property type="entry name" value="SH3 Domains"/>
    <property type="match status" value="1"/>
</dbReference>
<name>A0ABQ1SBB8_9SPHN</name>
<accession>A0ABQ1SBB8</accession>
<proteinExistence type="predicted"/>
<dbReference type="Gene3D" id="2.40.50.180">
    <property type="entry name" value="CheA-289, Domain 4"/>
    <property type="match status" value="1"/>
</dbReference>
<comment type="caution">
    <text evidence="2">The sequence shown here is derived from an EMBL/GenBank/DDBJ whole genome shotgun (WGS) entry which is preliminary data.</text>
</comment>
<protein>
    <recommendedName>
        <fullName evidence="1">CheW-like domain-containing protein</fullName>
    </recommendedName>
</protein>
<evidence type="ECO:0000313" key="2">
    <source>
        <dbReference type="EMBL" id="GGE01130.1"/>
    </source>
</evidence>
<dbReference type="Proteomes" id="UP000619041">
    <property type="component" value="Unassembled WGS sequence"/>
</dbReference>
<evidence type="ECO:0000259" key="1">
    <source>
        <dbReference type="PROSITE" id="PS50851"/>
    </source>
</evidence>
<feature type="domain" description="CheW-like" evidence="1">
    <location>
        <begin position="2"/>
        <end position="142"/>
    </location>
</feature>
<reference evidence="3" key="1">
    <citation type="journal article" date="2019" name="Int. J. Syst. Evol. Microbiol.">
        <title>The Global Catalogue of Microorganisms (GCM) 10K type strain sequencing project: providing services to taxonomists for standard genome sequencing and annotation.</title>
        <authorList>
            <consortium name="The Broad Institute Genomics Platform"/>
            <consortium name="The Broad Institute Genome Sequencing Center for Infectious Disease"/>
            <person name="Wu L."/>
            <person name="Ma J."/>
        </authorList>
    </citation>
    <scope>NUCLEOTIDE SEQUENCE [LARGE SCALE GENOMIC DNA]</scope>
    <source>
        <strain evidence="3">CGMCC 1.15959</strain>
    </source>
</reference>
<dbReference type="InterPro" id="IPR002545">
    <property type="entry name" value="CheW-lke_dom"/>
</dbReference>
<dbReference type="Pfam" id="PF01584">
    <property type="entry name" value="CheW"/>
    <property type="match status" value="1"/>
</dbReference>
<dbReference type="InterPro" id="IPR039315">
    <property type="entry name" value="CheW"/>
</dbReference>
<dbReference type="CDD" id="cd00588">
    <property type="entry name" value="CheW_like"/>
    <property type="match status" value="1"/>
</dbReference>
<organism evidence="2 3">
    <name type="scientific">Tsuneonella deserti</name>
    <dbReference type="NCBI Taxonomy" id="2035528"/>
    <lineage>
        <taxon>Bacteria</taxon>
        <taxon>Pseudomonadati</taxon>
        <taxon>Pseudomonadota</taxon>
        <taxon>Alphaproteobacteria</taxon>
        <taxon>Sphingomonadales</taxon>
        <taxon>Erythrobacteraceae</taxon>
        <taxon>Tsuneonella</taxon>
    </lineage>
</organism>
<dbReference type="PANTHER" id="PTHR22617">
    <property type="entry name" value="CHEMOTAXIS SENSOR HISTIDINE KINASE-RELATED"/>
    <property type="match status" value="1"/>
</dbReference>
<dbReference type="RefSeq" id="WP_188645105.1">
    <property type="nucleotide sequence ID" value="NZ_BMKL01000001.1"/>
</dbReference>
<evidence type="ECO:0000313" key="3">
    <source>
        <dbReference type="Proteomes" id="UP000619041"/>
    </source>
</evidence>
<dbReference type="PANTHER" id="PTHR22617:SF43">
    <property type="entry name" value="PROTEIN PILI"/>
    <property type="match status" value="1"/>
</dbReference>
<dbReference type="PROSITE" id="PS50851">
    <property type="entry name" value="CHEW"/>
    <property type="match status" value="1"/>
</dbReference>
<dbReference type="EMBL" id="BMKL01000001">
    <property type="protein sequence ID" value="GGE01130.1"/>
    <property type="molecule type" value="Genomic_DNA"/>
</dbReference>
<dbReference type="SUPFAM" id="SSF50341">
    <property type="entry name" value="CheW-like"/>
    <property type="match status" value="1"/>
</dbReference>
<sequence>MSGLVLLLEIADRRAALRTSEVQSVVELEAVCPVPGAPDFVLGLTALRSSTLTVVDAGAAMGLRPRGPLGSDARAVVVDHAGHRYALVVDAIDDVAEALGDPVPVPGEAGPGWQRASDGLIETERGPALLLQLETVLAGPVAAAA</sequence>
<dbReference type="InterPro" id="IPR036061">
    <property type="entry name" value="CheW-like_dom_sf"/>
</dbReference>